<protein>
    <submittedName>
        <fullName evidence="4">Amino acid ABC transporter substrate-binding protein</fullName>
    </submittedName>
</protein>
<proteinExistence type="predicted"/>
<gene>
    <name evidence="4" type="ORF">PL11_009920</name>
</gene>
<dbReference type="GO" id="GO:0016020">
    <property type="term" value="C:membrane"/>
    <property type="evidence" value="ECO:0007669"/>
    <property type="project" value="InterPro"/>
</dbReference>
<evidence type="ECO:0000256" key="1">
    <source>
        <dbReference type="ARBA" id="ARBA00022729"/>
    </source>
</evidence>
<dbReference type="GO" id="GO:0015276">
    <property type="term" value="F:ligand-gated monoatomic ion channel activity"/>
    <property type="evidence" value="ECO:0007669"/>
    <property type="project" value="InterPro"/>
</dbReference>
<dbReference type="RefSeq" id="WP_035166938.1">
    <property type="nucleotide sequence ID" value="NZ_CP018906.1"/>
</dbReference>
<dbReference type="PANTHER" id="PTHR35936:SF34">
    <property type="entry name" value="ABC TRANSPORTER EXTRACELLULAR-BINDING PROTEIN YCKB-RELATED"/>
    <property type="match status" value="1"/>
</dbReference>
<evidence type="ECO:0000259" key="2">
    <source>
        <dbReference type="SMART" id="SM00062"/>
    </source>
</evidence>
<dbReference type="InterPro" id="IPR001638">
    <property type="entry name" value="Solute-binding_3/MltF_N"/>
</dbReference>
<dbReference type="eggNOG" id="COG0834">
    <property type="taxonomic scope" value="Bacteria"/>
</dbReference>
<feature type="domain" description="Ionotropic glutamate receptor C-terminal" evidence="3">
    <location>
        <begin position="47"/>
        <end position="274"/>
    </location>
</feature>
<dbReference type="SMART" id="SM00062">
    <property type="entry name" value="PBPb"/>
    <property type="match status" value="1"/>
</dbReference>
<dbReference type="CDD" id="cd00996">
    <property type="entry name" value="PBP2_AatB_like"/>
    <property type="match status" value="1"/>
</dbReference>
<sequence>MKKRLIRSLFAVTLIMIPLLLSGCRIESRQKLESKPDTWETVQKQKKIVIGLDDSFVPMGFQTKSGKIVGYDVDLAKAVFKQYGIKVDFQPIDWSMNVTELRNGTIDLIWNGFSITPQRSKAVSFSTPYLVNDQILVTKKKNNINSFADMQGKVAGVQNGSAGAMDIDNQPKLLKDRIKGHSPVLYDSFTDAFIDLNSNRIQGLLIDSIYADYYIAHQSDRKSFKVIKSNFPKEYYGVGMRKGDTMLKQKIDQGLKELAKNGKLKQIDQKWFGSKVSSPLLNNK</sequence>
<dbReference type="KEGG" id="lcu:PL11_009920"/>
<keyword evidence="5" id="KW-1185">Reference proteome</keyword>
<keyword evidence="1" id="KW-0732">Signal</keyword>
<dbReference type="Gene3D" id="3.40.190.10">
    <property type="entry name" value="Periplasmic binding protein-like II"/>
    <property type="match status" value="2"/>
</dbReference>
<evidence type="ECO:0000259" key="3">
    <source>
        <dbReference type="SMART" id="SM00079"/>
    </source>
</evidence>
<dbReference type="AlphaFoldDB" id="A0A1S6QKR9"/>
<name>A0A1S6QKR9_9LACO</name>
<dbReference type="Pfam" id="PF00497">
    <property type="entry name" value="SBP_bac_3"/>
    <property type="match status" value="1"/>
</dbReference>
<evidence type="ECO:0000313" key="4">
    <source>
        <dbReference type="EMBL" id="AQW22222.1"/>
    </source>
</evidence>
<dbReference type="Proteomes" id="UP000030361">
    <property type="component" value="Chromosome"/>
</dbReference>
<dbReference type="SUPFAM" id="SSF53850">
    <property type="entry name" value="Periplasmic binding protein-like II"/>
    <property type="match status" value="1"/>
</dbReference>
<dbReference type="SMART" id="SM00079">
    <property type="entry name" value="PBPe"/>
    <property type="match status" value="1"/>
</dbReference>
<dbReference type="PROSITE" id="PS51257">
    <property type="entry name" value="PROKAR_LIPOPROTEIN"/>
    <property type="match status" value="1"/>
</dbReference>
<dbReference type="PANTHER" id="PTHR35936">
    <property type="entry name" value="MEMBRANE-BOUND LYTIC MUREIN TRANSGLYCOSYLASE F"/>
    <property type="match status" value="1"/>
</dbReference>
<dbReference type="EMBL" id="CP018906">
    <property type="protein sequence ID" value="AQW22222.1"/>
    <property type="molecule type" value="Genomic_DNA"/>
</dbReference>
<reference evidence="4 5" key="1">
    <citation type="journal article" date="2015" name="Genome Announc.">
        <title>Genome Sequence of Lactobacillus curieae CCTCC M 2011381T, a Novel Producer of Gamma-aminobutyric Acid.</title>
        <authorList>
            <person name="Wang Y."/>
            <person name="Wang Y."/>
            <person name="Lang C."/>
            <person name="Wei D."/>
            <person name="Xu P."/>
            <person name="Xie J."/>
        </authorList>
    </citation>
    <scope>NUCLEOTIDE SEQUENCE [LARGE SCALE GENOMIC DNA]</scope>
    <source>
        <strain evidence="4 5">CCTCC M 2011381</strain>
    </source>
</reference>
<evidence type="ECO:0000313" key="5">
    <source>
        <dbReference type="Proteomes" id="UP000030361"/>
    </source>
</evidence>
<dbReference type="InterPro" id="IPR001320">
    <property type="entry name" value="Iontro_rcpt_C"/>
</dbReference>
<organism evidence="4 5">
    <name type="scientific">Lentilactobacillus curieae</name>
    <dbReference type="NCBI Taxonomy" id="1138822"/>
    <lineage>
        <taxon>Bacteria</taxon>
        <taxon>Bacillati</taxon>
        <taxon>Bacillota</taxon>
        <taxon>Bacilli</taxon>
        <taxon>Lactobacillales</taxon>
        <taxon>Lactobacillaceae</taxon>
        <taxon>Lentilactobacillus</taxon>
    </lineage>
</organism>
<accession>A0A1S6QKR9</accession>
<dbReference type="OrthoDB" id="9775197at2"/>
<feature type="domain" description="Solute-binding protein family 3/N-terminal" evidence="2">
    <location>
        <begin position="47"/>
        <end position="275"/>
    </location>
</feature>